<keyword evidence="3" id="KW-1185">Reference proteome</keyword>
<feature type="compositionally biased region" description="Pro residues" evidence="1">
    <location>
        <begin position="80"/>
        <end position="106"/>
    </location>
</feature>
<protein>
    <submittedName>
        <fullName evidence="2">FXSXX-COOH protein</fullName>
    </submittedName>
</protein>
<evidence type="ECO:0000313" key="2">
    <source>
        <dbReference type="EMBL" id="AXE22957.1"/>
    </source>
</evidence>
<dbReference type="NCBIfam" id="TIGR04268">
    <property type="entry name" value="FxSxx-COOH"/>
    <property type="match status" value="1"/>
</dbReference>
<evidence type="ECO:0000256" key="1">
    <source>
        <dbReference type="SAM" id="MobiDB-lite"/>
    </source>
</evidence>
<accession>A0A344TWD6</accession>
<sequence length="166" mass="16424">MTPGEAPDPEAGTAANGGTERTAHPTDTANQQGDGQPMAIRQQSARTEVAGHPGTDPAGTGAASPRDQASHPAGGAPARRPAPAPQPPPPPAPAPGPTPTPAPVPTPAAAQAAARRCPAGLPDLSGYDLAALRGIDHPVLARVIEGLVDRVTHPAEILNAFDSGAS</sequence>
<gene>
    <name evidence="2" type="primary">fxsA</name>
    <name evidence="2" type="ORF">C0216_05360</name>
</gene>
<reference evidence="2 3" key="1">
    <citation type="submission" date="2018-01" db="EMBL/GenBank/DDBJ databases">
        <title>Draft genome Sequence of streptomyces globosus LZH-48.</title>
        <authorList>
            <person name="Ran K."/>
            <person name="Li Z."/>
            <person name="Wei S."/>
            <person name="Dong R."/>
        </authorList>
    </citation>
    <scope>NUCLEOTIDE SEQUENCE [LARGE SCALE GENOMIC DNA]</scope>
    <source>
        <strain evidence="2 3">LZH-48</strain>
    </source>
</reference>
<feature type="region of interest" description="Disordered" evidence="1">
    <location>
        <begin position="1"/>
        <end position="115"/>
    </location>
</feature>
<proteinExistence type="predicted"/>
<feature type="compositionally biased region" description="Polar residues" evidence="1">
    <location>
        <begin position="25"/>
        <end position="34"/>
    </location>
</feature>
<dbReference type="EMBL" id="CP030862">
    <property type="protein sequence ID" value="AXE22957.1"/>
    <property type="molecule type" value="Genomic_DNA"/>
</dbReference>
<dbReference type="Proteomes" id="UP000252004">
    <property type="component" value="Chromosome"/>
</dbReference>
<dbReference type="InterPro" id="IPR026334">
    <property type="entry name" value="FxSxx-COOH"/>
</dbReference>
<dbReference type="KEGG" id="sgz:C0216_05360"/>
<evidence type="ECO:0000313" key="3">
    <source>
        <dbReference type="Proteomes" id="UP000252004"/>
    </source>
</evidence>
<name>A0A344TWD6_9ACTN</name>
<organism evidence="2 3">
    <name type="scientific">Streptomyces globosus</name>
    <dbReference type="NCBI Taxonomy" id="68209"/>
    <lineage>
        <taxon>Bacteria</taxon>
        <taxon>Bacillati</taxon>
        <taxon>Actinomycetota</taxon>
        <taxon>Actinomycetes</taxon>
        <taxon>Kitasatosporales</taxon>
        <taxon>Streptomycetaceae</taxon>
        <taxon>Streptomyces</taxon>
    </lineage>
</organism>
<dbReference type="AlphaFoldDB" id="A0A344TWD6"/>
<dbReference type="OrthoDB" id="4257559at2"/>